<evidence type="ECO:0000256" key="1">
    <source>
        <dbReference type="ARBA" id="ARBA00012513"/>
    </source>
</evidence>
<dbReference type="Proteomes" id="UP001359559">
    <property type="component" value="Unassembled WGS sequence"/>
</dbReference>
<dbReference type="InterPro" id="IPR024678">
    <property type="entry name" value="Kinase_OSR1/WNK_CCT"/>
</dbReference>
<evidence type="ECO:0000256" key="7">
    <source>
        <dbReference type="ARBA" id="ARBA00047899"/>
    </source>
</evidence>
<evidence type="ECO:0000256" key="4">
    <source>
        <dbReference type="ARBA" id="ARBA00022741"/>
    </source>
</evidence>
<dbReference type="PROSITE" id="PS00108">
    <property type="entry name" value="PROTEIN_KINASE_ST"/>
    <property type="match status" value="1"/>
</dbReference>
<dbReference type="PROSITE" id="PS50011">
    <property type="entry name" value="PROTEIN_KINASE_DOM"/>
    <property type="match status" value="1"/>
</dbReference>
<evidence type="ECO:0000313" key="12">
    <source>
        <dbReference type="Proteomes" id="UP001359559"/>
    </source>
</evidence>
<evidence type="ECO:0000256" key="2">
    <source>
        <dbReference type="ARBA" id="ARBA00022527"/>
    </source>
</evidence>
<keyword evidence="6" id="KW-0067">ATP-binding</keyword>
<gene>
    <name evidence="11" type="ORF">RJT34_15688</name>
</gene>
<evidence type="ECO:0000256" key="8">
    <source>
        <dbReference type="ARBA" id="ARBA00048679"/>
    </source>
</evidence>
<dbReference type="SMART" id="SM00220">
    <property type="entry name" value="S_TKc"/>
    <property type="match status" value="1"/>
</dbReference>
<reference evidence="11 12" key="1">
    <citation type="submission" date="2024-01" db="EMBL/GenBank/DDBJ databases">
        <title>The genomes of 5 underutilized Papilionoideae crops provide insights into root nodulation and disease resistance.</title>
        <authorList>
            <person name="Yuan L."/>
        </authorList>
    </citation>
    <scope>NUCLEOTIDE SEQUENCE [LARGE SCALE GENOMIC DNA]</scope>
    <source>
        <strain evidence="11">LY-2023</strain>
        <tissue evidence="11">Leaf</tissue>
    </source>
</reference>
<comment type="catalytic activity">
    <reaction evidence="7">
        <text>L-threonyl-[protein] + ATP = O-phospho-L-threonyl-[protein] + ADP + H(+)</text>
        <dbReference type="Rhea" id="RHEA:46608"/>
        <dbReference type="Rhea" id="RHEA-COMP:11060"/>
        <dbReference type="Rhea" id="RHEA-COMP:11605"/>
        <dbReference type="ChEBI" id="CHEBI:15378"/>
        <dbReference type="ChEBI" id="CHEBI:30013"/>
        <dbReference type="ChEBI" id="CHEBI:30616"/>
        <dbReference type="ChEBI" id="CHEBI:61977"/>
        <dbReference type="ChEBI" id="CHEBI:456216"/>
        <dbReference type="EC" id="2.7.11.1"/>
    </reaction>
</comment>
<name>A0AAN9PD05_CLITE</name>
<organism evidence="11 12">
    <name type="scientific">Clitoria ternatea</name>
    <name type="common">Butterfly pea</name>
    <dbReference type="NCBI Taxonomy" id="43366"/>
    <lineage>
        <taxon>Eukaryota</taxon>
        <taxon>Viridiplantae</taxon>
        <taxon>Streptophyta</taxon>
        <taxon>Embryophyta</taxon>
        <taxon>Tracheophyta</taxon>
        <taxon>Spermatophyta</taxon>
        <taxon>Magnoliopsida</taxon>
        <taxon>eudicotyledons</taxon>
        <taxon>Gunneridae</taxon>
        <taxon>Pentapetalae</taxon>
        <taxon>rosids</taxon>
        <taxon>fabids</taxon>
        <taxon>Fabales</taxon>
        <taxon>Fabaceae</taxon>
        <taxon>Papilionoideae</taxon>
        <taxon>50 kb inversion clade</taxon>
        <taxon>NPAAA clade</taxon>
        <taxon>indigoferoid/millettioid clade</taxon>
        <taxon>Phaseoleae</taxon>
        <taxon>Clitoria</taxon>
    </lineage>
</organism>
<keyword evidence="4" id="KW-0547">Nucleotide-binding</keyword>
<dbReference type="Gene3D" id="3.10.20.90">
    <property type="entry name" value="Phosphatidylinositol 3-kinase Catalytic Subunit, Chain A, domain 1"/>
    <property type="match status" value="1"/>
</dbReference>
<feature type="domain" description="Protein kinase" evidence="10">
    <location>
        <begin position="51"/>
        <end position="322"/>
    </location>
</feature>
<dbReference type="Pfam" id="PF12202">
    <property type="entry name" value="OSR1_C"/>
    <property type="match status" value="1"/>
</dbReference>
<dbReference type="GO" id="GO:0004674">
    <property type="term" value="F:protein serine/threonine kinase activity"/>
    <property type="evidence" value="ECO:0007669"/>
    <property type="project" value="UniProtKB-KW"/>
</dbReference>
<dbReference type="InterPro" id="IPR050588">
    <property type="entry name" value="WNK_Ser-Thr_kinase"/>
</dbReference>
<evidence type="ECO:0000256" key="6">
    <source>
        <dbReference type="ARBA" id="ARBA00022840"/>
    </source>
</evidence>
<feature type="region of interest" description="Disordered" evidence="9">
    <location>
        <begin position="324"/>
        <end position="343"/>
    </location>
</feature>
<comment type="catalytic activity">
    <reaction evidence="8">
        <text>L-seryl-[protein] + ATP = O-phospho-L-seryl-[protein] + ADP + H(+)</text>
        <dbReference type="Rhea" id="RHEA:17989"/>
        <dbReference type="Rhea" id="RHEA-COMP:9863"/>
        <dbReference type="Rhea" id="RHEA-COMP:11604"/>
        <dbReference type="ChEBI" id="CHEBI:15378"/>
        <dbReference type="ChEBI" id="CHEBI:29999"/>
        <dbReference type="ChEBI" id="CHEBI:30616"/>
        <dbReference type="ChEBI" id="CHEBI:83421"/>
        <dbReference type="ChEBI" id="CHEBI:456216"/>
        <dbReference type="EC" id="2.7.11.1"/>
    </reaction>
</comment>
<comment type="caution">
    <text evidence="11">The sequence shown here is derived from an EMBL/GenBank/DDBJ whole genome shotgun (WGS) entry which is preliminary data.</text>
</comment>
<dbReference type="Gene3D" id="1.10.510.10">
    <property type="entry name" value="Transferase(Phosphotransferase) domain 1"/>
    <property type="match status" value="1"/>
</dbReference>
<keyword evidence="3" id="KW-0808">Transferase</keyword>
<proteinExistence type="predicted"/>
<dbReference type="FunFam" id="3.30.200.20:FF:000075">
    <property type="entry name" value="Probable serine/threonine-protein kinase WNK1"/>
    <property type="match status" value="1"/>
</dbReference>
<evidence type="ECO:0000256" key="5">
    <source>
        <dbReference type="ARBA" id="ARBA00022777"/>
    </source>
</evidence>
<evidence type="ECO:0000256" key="3">
    <source>
        <dbReference type="ARBA" id="ARBA00022679"/>
    </source>
</evidence>
<evidence type="ECO:0000256" key="9">
    <source>
        <dbReference type="SAM" id="MobiDB-lite"/>
    </source>
</evidence>
<evidence type="ECO:0000313" key="11">
    <source>
        <dbReference type="EMBL" id="KAK7292834.1"/>
    </source>
</evidence>
<dbReference type="Pfam" id="PF00069">
    <property type="entry name" value="Pkinase"/>
    <property type="match status" value="1"/>
</dbReference>
<keyword evidence="12" id="KW-1185">Reference proteome</keyword>
<dbReference type="EC" id="2.7.11.1" evidence="1"/>
<dbReference type="Gene3D" id="3.30.200.20">
    <property type="entry name" value="Phosphorylase Kinase, domain 1"/>
    <property type="match status" value="1"/>
</dbReference>
<dbReference type="GO" id="GO:0005524">
    <property type="term" value="F:ATP binding"/>
    <property type="evidence" value="ECO:0007669"/>
    <property type="project" value="UniProtKB-KW"/>
</dbReference>
<dbReference type="SUPFAM" id="SSF56112">
    <property type="entry name" value="Protein kinase-like (PK-like)"/>
    <property type="match status" value="1"/>
</dbReference>
<dbReference type="InterPro" id="IPR008271">
    <property type="entry name" value="Ser/Thr_kinase_AS"/>
</dbReference>
<dbReference type="InterPro" id="IPR011009">
    <property type="entry name" value="Kinase-like_dom_sf"/>
</dbReference>
<sequence>MHSGVVLTLPPVSNDLLMTNEPLDFEEEFVEKDPTGRYIRMEQGDHLNEGIVVNISTWSGKCGLITYVGGEILLVKLEGYRGFDEVDGKEVAWNQVKIDGLLHSVDDLAKLYSEVHILKSLNHDHIIKFYDSWVDDKHKTVNMITELFTSGNLRLYRKKHKYVEMKAIKGWARQILQGLAYLHGHKPPIIHRDLKCDNIFVNGNQGEVKIGDLGLAIVMQQPTAQSVIGTPEFMAPELYEEKYNELVDVYSFGMCILEMVTLEYPYSECKNPAQIFKKVTSGIKPVSLNKVDDPQIKEFIEKCLVPAYERLSAEELLKDPFLQVDSPKEPRGIDSSKSSSQSIDMDADYKQLCMTMNICSGSNQGSSYCPVFEVQRINMNNEFTLKGTKNDDNSVSFTLRIADTCGRIRNIHFLFYLDTDTAVSVASEMVEHLELADHDVAFIAELIDYLIMKLLPWWKPSPDHLSSGELSLCCRNIDGQTPMACPWGSVLTNCSGSATSQDGFSGLNTNNAIFEGDYNPSPSMVNLEYGDSQETRDSEIVVDDTYLENNNCHDANVDGSCECLSRYISELQTGDENFEDGKLQATAVISEFLRNSESVDGTCTDVMSPTYSYSSVASIEEEIDLELKFELDVIESHYQHWIDELTKMKFEALEATRRRWMAKEKLAIH</sequence>
<dbReference type="EMBL" id="JAYKXN010000004">
    <property type="protein sequence ID" value="KAK7292834.1"/>
    <property type="molecule type" value="Genomic_DNA"/>
</dbReference>
<accession>A0AAN9PD05</accession>
<dbReference type="FunFam" id="1.10.510.10:FF:000046">
    <property type="entry name" value="probable serine/threonine-protein kinase WNK9"/>
    <property type="match status" value="1"/>
</dbReference>
<evidence type="ECO:0000259" key="10">
    <source>
        <dbReference type="PROSITE" id="PS50011"/>
    </source>
</evidence>
<dbReference type="AlphaFoldDB" id="A0AAN9PD05"/>
<keyword evidence="2" id="KW-0723">Serine/threonine-protein kinase</keyword>
<dbReference type="CDD" id="cd13983">
    <property type="entry name" value="STKc_WNK"/>
    <property type="match status" value="1"/>
</dbReference>
<protein>
    <recommendedName>
        <fullName evidence="1">non-specific serine/threonine protein kinase</fullName>
        <ecNumber evidence="1">2.7.11.1</ecNumber>
    </recommendedName>
</protein>
<dbReference type="PANTHER" id="PTHR13902">
    <property type="entry name" value="SERINE/THREONINE-PROTEIN KINASE WNK WITH NO LYSINE -RELATED"/>
    <property type="match status" value="1"/>
</dbReference>
<keyword evidence="5" id="KW-0418">Kinase</keyword>
<dbReference type="InterPro" id="IPR000719">
    <property type="entry name" value="Prot_kinase_dom"/>
</dbReference>